<evidence type="ECO:0000313" key="1">
    <source>
        <dbReference type="EMBL" id="QDV71147.1"/>
    </source>
</evidence>
<dbReference type="AlphaFoldDB" id="A0A518K024"/>
<dbReference type="OrthoDB" id="235101at2"/>
<dbReference type="Proteomes" id="UP000315082">
    <property type="component" value="Chromosome"/>
</dbReference>
<dbReference type="EMBL" id="CP036348">
    <property type="protein sequence ID" value="QDV71147.1"/>
    <property type="molecule type" value="Genomic_DNA"/>
</dbReference>
<reference evidence="1 2" key="1">
    <citation type="submission" date="2019-02" db="EMBL/GenBank/DDBJ databases">
        <title>Deep-cultivation of Planctomycetes and their phenomic and genomic characterization uncovers novel biology.</title>
        <authorList>
            <person name="Wiegand S."/>
            <person name="Jogler M."/>
            <person name="Boedeker C."/>
            <person name="Pinto D."/>
            <person name="Vollmers J."/>
            <person name="Rivas-Marin E."/>
            <person name="Kohn T."/>
            <person name="Peeters S.H."/>
            <person name="Heuer A."/>
            <person name="Rast P."/>
            <person name="Oberbeckmann S."/>
            <person name="Bunk B."/>
            <person name="Jeske O."/>
            <person name="Meyerdierks A."/>
            <person name="Storesund J.E."/>
            <person name="Kallscheuer N."/>
            <person name="Luecker S."/>
            <person name="Lage O.M."/>
            <person name="Pohl T."/>
            <person name="Merkel B.J."/>
            <person name="Hornburger P."/>
            <person name="Mueller R.-W."/>
            <person name="Bruemmer F."/>
            <person name="Labrenz M."/>
            <person name="Spormann A.M."/>
            <person name="Op den Camp H."/>
            <person name="Overmann J."/>
            <person name="Amann R."/>
            <person name="Jetten M.S.M."/>
            <person name="Mascher T."/>
            <person name="Medema M.H."/>
            <person name="Devos D.P."/>
            <person name="Kaster A.-K."/>
            <person name="Ovreas L."/>
            <person name="Rohde M."/>
            <person name="Galperin M.Y."/>
            <person name="Jogler C."/>
        </authorList>
    </citation>
    <scope>NUCLEOTIDE SEQUENCE [LARGE SCALE GENOMIC DNA]</scope>
    <source>
        <strain evidence="1 2">Poly24</strain>
    </source>
</reference>
<organism evidence="1 2">
    <name type="scientific">Rosistilla carotiformis</name>
    <dbReference type="NCBI Taxonomy" id="2528017"/>
    <lineage>
        <taxon>Bacteria</taxon>
        <taxon>Pseudomonadati</taxon>
        <taxon>Planctomycetota</taxon>
        <taxon>Planctomycetia</taxon>
        <taxon>Pirellulales</taxon>
        <taxon>Pirellulaceae</taxon>
        <taxon>Rosistilla</taxon>
    </lineage>
</organism>
<dbReference type="InterPro" id="IPR016024">
    <property type="entry name" value="ARM-type_fold"/>
</dbReference>
<sequence>MKPSLELTYDYLGTTPNVAAVDLLSETFRTAGPRARRLSILALMRRDSEGAFEELVGLWDDMKPSERQLLGDHGHKFGMFVANQVSTGSGPEAARAVDIAAHLSLHETLPELIRIAESSSDPGLQSRSLHAVLQMAWLLGADARNNQDRPLIRRRGLERLAISVRSVDFHHRDELVDAFLNTVAWSDSMLHAMLDANGKSAETLTRRLRHSANHGVIDLLAGWVSKSRIPDPVLPVMQLRDDSAFRNAVLRHVGPTPSQRTLRQLEHLQSMVAFRSAEDLFAKTESELHAALLYVVHRLDTDPQIVRAIAIQAIEMGDDDAVRAASMVLRQMGPLPIAILKPEANQIAHSMDSDAAYEAVFDVLLWRQIQLLDFPCEHVQVTIRQSLANLSVNAFLEPDSSLQFADLANFAPVLRLIDPQLQQFVIDGLKHPIIDVRCRAVEAAAALGLIDSLLDTLRQIYAQDHLSVRIRIAAFLQHSLGNEARAWRSELKNASSGPVRDAARLGTDRLQEVYSR</sequence>
<keyword evidence="2" id="KW-1185">Reference proteome</keyword>
<accession>A0A518K024</accession>
<gene>
    <name evidence="1" type="ORF">Poly24_48810</name>
</gene>
<evidence type="ECO:0000313" key="2">
    <source>
        <dbReference type="Proteomes" id="UP000315082"/>
    </source>
</evidence>
<dbReference type="KEGG" id="rcf:Poly24_48810"/>
<dbReference type="SUPFAM" id="SSF48371">
    <property type="entry name" value="ARM repeat"/>
    <property type="match status" value="1"/>
</dbReference>
<dbReference type="RefSeq" id="WP_145101424.1">
    <property type="nucleotide sequence ID" value="NZ_CP036348.1"/>
</dbReference>
<evidence type="ECO:0008006" key="3">
    <source>
        <dbReference type="Google" id="ProtNLM"/>
    </source>
</evidence>
<protein>
    <recommendedName>
        <fullName evidence="3">HEAT repeat protein</fullName>
    </recommendedName>
</protein>
<proteinExistence type="predicted"/>
<name>A0A518K024_9BACT</name>